<proteinExistence type="predicted"/>
<evidence type="ECO:0000313" key="4">
    <source>
        <dbReference type="Proteomes" id="UP000248817"/>
    </source>
</evidence>
<feature type="compositionally biased region" description="Polar residues" evidence="1">
    <location>
        <begin position="41"/>
        <end position="57"/>
    </location>
</feature>
<dbReference type="EMBL" id="KZ825476">
    <property type="protein sequence ID" value="PYI34383.1"/>
    <property type="molecule type" value="Genomic_DNA"/>
</dbReference>
<keyword evidence="4" id="KW-1185">Reference proteome</keyword>
<evidence type="ECO:0000259" key="2">
    <source>
        <dbReference type="Pfam" id="PF12697"/>
    </source>
</evidence>
<dbReference type="PANTHER" id="PTHR37017:SF13">
    <property type="entry name" value="AB HYDROLASE-1 DOMAIN-CONTAINING PROTEIN"/>
    <property type="match status" value="1"/>
</dbReference>
<dbReference type="Gene3D" id="3.40.50.1820">
    <property type="entry name" value="alpha/beta hydrolase"/>
    <property type="match status" value="1"/>
</dbReference>
<sequence>MKRTPLPTIIICHGSYHTPTLYTPFLNHLASQGYEVHCPQRPTSDLTQLNVGNTSSPDFDRPPPPTGYPSDAADVAVIQTLLDRLILRENKQVLLVAHSSGGWVATQAATPKYQYHRQPSPSTKASAGILGIFYYGAFLVPVGGSVTSYFQPEDGSFVVPPFCKAHKHGPEGLLSTVDAATYMFGQLPREEGQKWAASLTAAPIMTGVLTNDAYAALPCGYLVLEEDRALAAAYQEGMVQALNARLRGEGRSEVVVYRAGTDHSPHLSWIEGLVGVIGEFVRGLER</sequence>
<feature type="region of interest" description="Disordered" evidence="1">
    <location>
        <begin position="41"/>
        <end position="70"/>
    </location>
</feature>
<protein>
    <submittedName>
        <fullName evidence="3">Alpha/beta-hydrolase</fullName>
    </submittedName>
</protein>
<dbReference type="InterPro" id="IPR029058">
    <property type="entry name" value="AB_hydrolase_fold"/>
</dbReference>
<dbReference type="PANTHER" id="PTHR37017">
    <property type="entry name" value="AB HYDROLASE-1 DOMAIN-CONTAINING PROTEIN-RELATED"/>
    <property type="match status" value="1"/>
</dbReference>
<dbReference type="InterPro" id="IPR052897">
    <property type="entry name" value="Sec-Metab_Biosynth_Hydrolase"/>
</dbReference>
<evidence type="ECO:0000313" key="3">
    <source>
        <dbReference type="EMBL" id="PYI34383.1"/>
    </source>
</evidence>
<dbReference type="Pfam" id="PF12697">
    <property type="entry name" value="Abhydrolase_6"/>
    <property type="match status" value="1"/>
</dbReference>
<gene>
    <name evidence="3" type="ORF">BP00DRAFT_433785</name>
</gene>
<keyword evidence="3" id="KW-0378">Hydrolase</keyword>
<name>A0A2V5IJZ0_9EURO</name>
<dbReference type="InterPro" id="IPR000073">
    <property type="entry name" value="AB_hydrolase_1"/>
</dbReference>
<dbReference type="SUPFAM" id="SSF53474">
    <property type="entry name" value="alpha/beta-Hydrolases"/>
    <property type="match status" value="1"/>
</dbReference>
<organism evidence="3 4">
    <name type="scientific">Aspergillus indologenus CBS 114.80</name>
    <dbReference type="NCBI Taxonomy" id="1450541"/>
    <lineage>
        <taxon>Eukaryota</taxon>
        <taxon>Fungi</taxon>
        <taxon>Dikarya</taxon>
        <taxon>Ascomycota</taxon>
        <taxon>Pezizomycotina</taxon>
        <taxon>Eurotiomycetes</taxon>
        <taxon>Eurotiomycetidae</taxon>
        <taxon>Eurotiales</taxon>
        <taxon>Aspergillaceae</taxon>
        <taxon>Aspergillus</taxon>
        <taxon>Aspergillus subgen. Circumdati</taxon>
    </lineage>
</organism>
<accession>A0A2V5IJZ0</accession>
<evidence type="ECO:0000256" key="1">
    <source>
        <dbReference type="SAM" id="MobiDB-lite"/>
    </source>
</evidence>
<reference evidence="3 4" key="1">
    <citation type="submission" date="2018-02" db="EMBL/GenBank/DDBJ databases">
        <title>The genomes of Aspergillus section Nigri reveals drivers in fungal speciation.</title>
        <authorList>
            <consortium name="DOE Joint Genome Institute"/>
            <person name="Vesth T.C."/>
            <person name="Nybo J."/>
            <person name="Theobald S."/>
            <person name="Brandl J."/>
            <person name="Frisvad J.C."/>
            <person name="Nielsen K.F."/>
            <person name="Lyhne E.K."/>
            <person name="Kogle M.E."/>
            <person name="Kuo A."/>
            <person name="Riley R."/>
            <person name="Clum A."/>
            <person name="Nolan M."/>
            <person name="Lipzen A."/>
            <person name="Salamov A."/>
            <person name="Henrissat B."/>
            <person name="Wiebenga A."/>
            <person name="De vries R.P."/>
            <person name="Grigoriev I.V."/>
            <person name="Mortensen U.H."/>
            <person name="Andersen M.R."/>
            <person name="Baker S.E."/>
        </authorList>
    </citation>
    <scope>NUCLEOTIDE SEQUENCE [LARGE SCALE GENOMIC DNA]</scope>
    <source>
        <strain evidence="3 4">CBS 114.80</strain>
    </source>
</reference>
<dbReference type="Proteomes" id="UP000248817">
    <property type="component" value="Unassembled WGS sequence"/>
</dbReference>
<dbReference type="AlphaFoldDB" id="A0A2V5IJZ0"/>
<feature type="domain" description="AB hydrolase-1" evidence="2">
    <location>
        <begin position="9"/>
        <end position="273"/>
    </location>
</feature>
<dbReference type="GO" id="GO:0016787">
    <property type="term" value="F:hydrolase activity"/>
    <property type="evidence" value="ECO:0007669"/>
    <property type="project" value="UniProtKB-KW"/>
</dbReference>